<evidence type="ECO:0000256" key="6">
    <source>
        <dbReference type="SAM" id="Phobius"/>
    </source>
</evidence>
<evidence type="ECO:0000313" key="8">
    <source>
        <dbReference type="EMBL" id="GAW06419.1"/>
    </source>
</evidence>
<dbReference type="SUPFAM" id="SSF64076">
    <property type="entry name" value="MTH938-like"/>
    <property type="match status" value="1"/>
</dbReference>
<dbReference type="CDD" id="cd05125">
    <property type="entry name" value="Mth938_2P1-like"/>
    <property type="match status" value="1"/>
</dbReference>
<feature type="chain" id="PRO_5012524017" description="NADH dehydrogenase [ubiquinone] 1 alpha subcomplex assembly factor 3" evidence="7">
    <location>
        <begin position="17"/>
        <end position="581"/>
    </location>
</feature>
<evidence type="ECO:0000256" key="3">
    <source>
        <dbReference type="ARBA" id="ARBA00023128"/>
    </source>
</evidence>
<evidence type="ECO:0000256" key="4">
    <source>
        <dbReference type="ARBA" id="ARBA00049984"/>
    </source>
</evidence>
<organism evidence="8 9">
    <name type="scientific">Lentinula edodes</name>
    <name type="common">Shiitake mushroom</name>
    <name type="synonym">Lentinus edodes</name>
    <dbReference type="NCBI Taxonomy" id="5353"/>
    <lineage>
        <taxon>Eukaryota</taxon>
        <taxon>Fungi</taxon>
        <taxon>Dikarya</taxon>
        <taxon>Basidiomycota</taxon>
        <taxon>Agaricomycotina</taxon>
        <taxon>Agaricomycetes</taxon>
        <taxon>Agaricomycetidae</taxon>
        <taxon>Agaricales</taxon>
        <taxon>Marasmiineae</taxon>
        <taxon>Omphalotaceae</taxon>
        <taxon>Lentinula</taxon>
    </lineage>
</organism>
<keyword evidence="9" id="KW-1185">Reference proteome</keyword>
<evidence type="ECO:0000313" key="9">
    <source>
        <dbReference type="Proteomes" id="UP000188533"/>
    </source>
</evidence>
<evidence type="ECO:0000256" key="7">
    <source>
        <dbReference type="SAM" id="SignalP"/>
    </source>
</evidence>
<dbReference type="Pfam" id="PF04430">
    <property type="entry name" value="DUF498"/>
    <property type="match status" value="1"/>
</dbReference>
<dbReference type="STRING" id="5353.A0A1Q3EGY3"/>
<comment type="caution">
    <text evidence="8">The sequence shown here is derived from an EMBL/GenBank/DDBJ whole genome shotgun (WGS) entry which is preliminary data.</text>
</comment>
<dbReference type="GO" id="GO:0005743">
    <property type="term" value="C:mitochondrial inner membrane"/>
    <property type="evidence" value="ECO:0007669"/>
    <property type="project" value="TreeGrafter"/>
</dbReference>
<dbReference type="EMBL" id="BDGU01000319">
    <property type="protein sequence ID" value="GAW06419.1"/>
    <property type="molecule type" value="Genomic_DNA"/>
</dbReference>
<sequence>MVLFFLLLGVALLVNADGDVACSGTGLDWYIDMVGESPCTTYERLRQICNPSFQVGVMNVNTPPDACNEQVADCCCNSVAFTLSMFCLNCQQGIGTSGNGIDAGQGAYQLYLQGSRPPGQWCSPVTNQSLPNNIDTAVCDRNIKIIDDIRTGLFWSDGSWFYVWSYEAISEDVGANDNNAFTHCASSTSTSASTSTSSSTPNVIASSQTTSTSPDSTSGNTVTVATQTPDTTKQPSPSSSSNSASSATPASGISTTSFTSISGSTIILGSTFTVIYPSSISYSGSSPISTSASGNTSNTAPASGGTSGSSQTFLTPSSRMSKGMIGGITGAAIGAVCAVLALWFLCRSLRKRKEAGKTATHDTSLVNDEPFTDQPTSWYTTTGSNTESSMPFISRPRKLEFEGRSDPSTQSQLMSVHYNDPETDDQNNAKAQPFTNILASDVPPPVQVASISPSGIELTDGLIIPGACIFLEGKVFLWDPPKTFWEGWKEEHFDVFEVVVPKPEILLLGTGKTIFQPPPYIREHLNKMGIQLDVMDTRNACSTYNLLSEEGRRVATALLPLAPLAWQKKTEEIPKSSAMSN</sequence>
<reference evidence="8 9" key="2">
    <citation type="submission" date="2017-02" db="EMBL/GenBank/DDBJ databases">
        <title>A genome survey and senescence transcriptome analysis in Lentinula edodes.</title>
        <authorList>
            <person name="Sakamoto Y."/>
            <person name="Nakade K."/>
            <person name="Sato S."/>
            <person name="Yoshida Y."/>
            <person name="Miyazaki K."/>
            <person name="Natsume S."/>
            <person name="Konno N."/>
        </authorList>
    </citation>
    <scope>NUCLEOTIDE SEQUENCE [LARGE SCALE GENOMIC DNA]</scope>
    <source>
        <strain evidence="8 9">NBRC 111202</strain>
    </source>
</reference>
<dbReference type="AlphaFoldDB" id="A0A1Q3EGY3"/>
<feature type="region of interest" description="Disordered" evidence="5">
    <location>
        <begin position="188"/>
        <end position="252"/>
    </location>
</feature>
<name>A0A1Q3EGY3_LENED</name>
<dbReference type="Proteomes" id="UP000188533">
    <property type="component" value="Unassembled WGS sequence"/>
</dbReference>
<keyword evidence="6" id="KW-1133">Transmembrane helix</keyword>
<keyword evidence="3" id="KW-0496">Mitochondrion</keyword>
<dbReference type="InterPro" id="IPR036748">
    <property type="entry name" value="MTH938-like_sf"/>
</dbReference>
<reference evidence="8 9" key="1">
    <citation type="submission" date="2016-08" db="EMBL/GenBank/DDBJ databases">
        <authorList>
            <consortium name="Lentinula edodes genome sequencing consortium"/>
            <person name="Sakamoto Y."/>
            <person name="Nakade K."/>
            <person name="Sato S."/>
            <person name="Yoshida Y."/>
            <person name="Miyazaki K."/>
            <person name="Natsume S."/>
            <person name="Konno N."/>
        </authorList>
    </citation>
    <scope>NUCLEOTIDE SEQUENCE [LARGE SCALE GENOMIC DNA]</scope>
    <source>
        <strain evidence="8 9">NBRC 111202</strain>
    </source>
</reference>
<feature type="compositionally biased region" description="Low complexity" evidence="5">
    <location>
        <begin position="286"/>
        <end position="310"/>
    </location>
</feature>
<keyword evidence="6" id="KW-0812">Transmembrane</keyword>
<gene>
    <name evidence="8" type="ORF">LENED_008347</name>
</gene>
<dbReference type="Gene3D" id="3.40.1230.10">
    <property type="entry name" value="MTH938-like"/>
    <property type="match status" value="1"/>
</dbReference>
<dbReference type="PANTHER" id="PTHR21192:SF2">
    <property type="entry name" value="NADH DEHYDROGENASE [UBIQUINONE] 1 ALPHA SUBCOMPLEX ASSEMBLY FACTOR 3"/>
    <property type="match status" value="1"/>
</dbReference>
<evidence type="ECO:0000256" key="1">
    <source>
        <dbReference type="ARBA" id="ARBA00004173"/>
    </source>
</evidence>
<dbReference type="InterPro" id="IPR007523">
    <property type="entry name" value="NDUFAF3/AAMDC"/>
</dbReference>
<feature type="signal peptide" evidence="7">
    <location>
        <begin position="1"/>
        <end position="16"/>
    </location>
</feature>
<accession>A0A1Q3EGY3</accession>
<feature type="transmembrane region" description="Helical" evidence="6">
    <location>
        <begin position="324"/>
        <end position="345"/>
    </location>
</feature>
<dbReference type="PANTHER" id="PTHR21192">
    <property type="entry name" value="NUCLEAR PROTEIN E3-3"/>
    <property type="match status" value="1"/>
</dbReference>
<proteinExistence type="inferred from homology"/>
<keyword evidence="6" id="KW-0472">Membrane</keyword>
<protein>
    <recommendedName>
        <fullName evidence="2">NADH dehydrogenase [ubiquinone] 1 alpha subcomplex assembly factor 3</fullName>
    </recommendedName>
</protein>
<dbReference type="InterPro" id="IPR034095">
    <property type="entry name" value="NDUF3"/>
</dbReference>
<keyword evidence="7" id="KW-0732">Signal</keyword>
<evidence type="ECO:0000256" key="5">
    <source>
        <dbReference type="SAM" id="MobiDB-lite"/>
    </source>
</evidence>
<evidence type="ECO:0000256" key="2">
    <source>
        <dbReference type="ARBA" id="ARBA00021776"/>
    </source>
</evidence>
<dbReference type="GO" id="GO:0032981">
    <property type="term" value="P:mitochondrial respiratory chain complex I assembly"/>
    <property type="evidence" value="ECO:0007669"/>
    <property type="project" value="InterPro"/>
</dbReference>
<feature type="region of interest" description="Disordered" evidence="5">
    <location>
        <begin position="286"/>
        <end position="315"/>
    </location>
</feature>
<comment type="similarity">
    <text evidence="4">Belongs to the NDUFAF3 family.</text>
</comment>
<comment type="subcellular location">
    <subcellularLocation>
        <location evidence="1">Mitochondrion</location>
    </subcellularLocation>
</comment>